<protein>
    <submittedName>
        <fullName evidence="2">Uncharacterized protein</fullName>
    </submittedName>
</protein>
<evidence type="ECO:0000256" key="1">
    <source>
        <dbReference type="SAM" id="MobiDB-lite"/>
    </source>
</evidence>
<reference evidence="2 3" key="1">
    <citation type="submission" date="2021-06" db="EMBL/GenBank/DDBJ databases">
        <authorList>
            <person name="Palmer J.M."/>
        </authorList>
    </citation>
    <scope>NUCLEOTIDE SEQUENCE [LARGE SCALE GENOMIC DNA]</scope>
    <source>
        <strain evidence="2 3">AS_MEX2019</strain>
        <tissue evidence="2">Muscle</tissue>
    </source>
</reference>
<dbReference type="EMBL" id="JAHRIP010014823">
    <property type="protein sequence ID" value="MEQ2285815.1"/>
    <property type="molecule type" value="Genomic_DNA"/>
</dbReference>
<sequence>MSVKNARSSVLSVSSSETSSPQDCMNPLISPKSDKKRSKTRPLLSHLISVCSSKSPYSADISSNRTLNILCCFALDRMLFMIFTTGIITCSKPITFAHNACW</sequence>
<comment type="caution">
    <text evidence="2">The sequence shown here is derived from an EMBL/GenBank/DDBJ whole genome shotgun (WGS) entry which is preliminary data.</text>
</comment>
<organism evidence="2 3">
    <name type="scientific">Ameca splendens</name>
    <dbReference type="NCBI Taxonomy" id="208324"/>
    <lineage>
        <taxon>Eukaryota</taxon>
        <taxon>Metazoa</taxon>
        <taxon>Chordata</taxon>
        <taxon>Craniata</taxon>
        <taxon>Vertebrata</taxon>
        <taxon>Euteleostomi</taxon>
        <taxon>Actinopterygii</taxon>
        <taxon>Neopterygii</taxon>
        <taxon>Teleostei</taxon>
        <taxon>Neoteleostei</taxon>
        <taxon>Acanthomorphata</taxon>
        <taxon>Ovalentaria</taxon>
        <taxon>Atherinomorphae</taxon>
        <taxon>Cyprinodontiformes</taxon>
        <taxon>Goodeidae</taxon>
        <taxon>Ameca</taxon>
    </lineage>
</organism>
<feature type="region of interest" description="Disordered" evidence="1">
    <location>
        <begin position="1"/>
        <end position="40"/>
    </location>
</feature>
<evidence type="ECO:0000313" key="3">
    <source>
        <dbReference type="Proteomes" id="UP001469553"/>
    </source>
</evidence>
<keyword evidence="3" id="KW-1185">Reference proteome</keyword>
<feature type="compositionally biased region" description="Low complexity" evidence="1">
    <location>
        <begin position="8"/>
        <end position="20"/>
    </location>
</feature>
<dbReference type="Proteomes" id="UP001469553">
    <property type="component" value="Unassembled WGS sequence"/>
</dbReference>
<name>A0ABV0XWX8_9TELE</name>
<evidence type="ECO:0000313" key="2">
    <source>
        <dbReference type="EMBL" id="MEQ2285815.1"/>
    </source>
</evidence>
<gene>
    <name evidence="2" type="ORF">AMECASPLE_035753</name>
</gene>
<proteinExistence type="predicted"/>
<accession>A0ABV0XWX8</accession>